<comment type="caution">
    <text evidence="1">The sequence shown here is derived from an EMBL/GenBank/DDBJ whole genome shotgun (WGS) entry which is preliminary data.</text>
</comment>
<protein>
    <submittedName>
        <fullName evidence="1">Uncharacterized protein</fullName>
    </submittedName>
</protein>
<accession>A0A8J3KAH7</accession>
<name>A0A8J3KAH7_9ACTN</name>
<organism evidence="1 2">
    <name type="scientific">Catellatospora citrea</name>
    <dbReference type="NCBI Taxonomy" id="53366"/>
    <lineage>
        <taxon>Bacteria</taxon>
        <taxon>Bacillati</taxon>
        <taxon>Actinomycetota</taxon>
        <taxon>Actinomycetes</taxon>
        <taxon>Micromonosporales</taxon>
        <taxon>Micromonosporaceae</taxon>
        <taxon>Catellatospora</taxon>
    </lineage>
</organism>
<proteinExistence type="predicted"/>
<dbReference type="EMBL" id="BONH01000022">
    <property type="protein sequence ID" value="GIF99651.1"/>
    <property type="molecule type" value="Genomic_DNA"/>
</dbReference>
<keyword evidence="2" id="KW-1185">Reference proteome</keyword>
<gene>
    <name evidence="1" type="ORF">Cci01nite_47450</name>
</gene>
<evidence type="ECO:0000313" key="1">
    <source>
        <dbReference type="EMBL" id="GIF99651.1"/>
    </source>
</evidence>
<reference evidence="1 2" key="1">
    <citation type="submission" date="2021-01" db="EMBL/GenBank/DDBJ databases">
        <title>Whole genome shotgun sequence of Catellatospora citrea NBRC 14495.</title>
        <authorList>
            <person name="Komaki H."/>
            <person name="Tamura T."/>
        </authorList>
    </citation>
    <scope>NUCLEOTIDE SEQUENCE [LARGE SCALE GENOMIC DNA]</scope>
    <source>
        <strain evidence="1 2">NBRC 14495</strain>
    </source>
</reference>
<dbReference type="AlphaFoldDB" id="A0A8J3KAH7"/>
<dbReference type="Proteomes" id="UP000659904">
    <property type="component" value="Unassembled WGS sequence"/>
</dbReference>
<evidence type="ECO:0000313" key="2">
    <source>
        <dbReference type="Proteomes" id="UP000659904"/>
    </source>
</evidence>
<sequence>MPEQCCARSADGLHLDDADVDARAAVDLRGDAGELHPHQVALFQNGARGAVEREPPLVVGDQAVAGAGAAAGTGAGAGATLSPQPATNVVAARQASRAAVRNMVVLLATAPTAAACARSGRKWCPGRTVSPGTTRSPING</sequence>